<keyword evidence="2" id="KW-1185">Reference proteome</keyword>
<dbReference type="AlphaFoldDB" id="A0A821X9E0"/>
<sequence>MSDYAKLKKLDEESLQKLKEGSGPVDECLCSIFSPGIEKKSFTKSVKRALGLSGRKKEVSAGNRSVDIPLTFSRDGKGVYTTKEVVKRKTPCGKCGCDNENIVLKHSYANIRITTPDISTFCPCPTTDCLPDKERLQNNIKVIVERAGVSTQSMQDIKNNGEDITKTI</sequence>
<accession>A0A821X9E0</accession>
<evidence type="ECO:0000313" key="2">
    <source>
        <dbReference type="Proteomes" id="UP000663880"/>
    </source>
</evidence>
<comment type="caution">
    <text evidence="1">The sequence shown here is derived from an EMBL/GenBank/DDBJ whole genome shotgun (WGS) entry which is preliminary data.</text>
</comment>
<dbReference type="Proteomes" id="UP000663880">
    <property type="component" value="Unassembled WGS sequence"/>
</dbReference>
<dbReference type="EMBL" id="CAJOBZ010000066">
    <property type="protein sequence ID" value="CAF4939307.1"/>
    <property type="molecule type" value="Genomic_DNA"/>
</dbReference>
<dbReference type="OrthoDB" id="7458029at2759"/>
<proteinExistence type="predicted"/>
<protein>
    <submittedName>
        <fullName evidence="1">Uncharacterized protein</fullName>
    </submittedName>
</protein>
<evidence type="ECO:0000313" key="1">
    <source>
        <dbReference type="EMBL" id="CAF4939307.1"/>
    </source>
</evidence>
<gene>
    <name evidence="1" type="ORF">PMACD_LOCUS14579</name>
</gene>
<name>A0A821X9E0_9NEOP</name>
<reference evidence="1" key="1">
    <citation type="submission" date="2021-02" db="EMBL/GenBank/DDBJ databases">
        <authorList>
            <person name="Steward A R."/>
        </authorList>
    </citation>
    <scope>NUCLEOTIDE SEQUENCE</scope>
</reference>
<organism evidence="1 2">
    <name type="scientific">Pieris macdunnoughi</name>
    <dbReference type="NCBI Taxonomy" id="345717"/>
    <lineage>
        <taxon>Eukaryota</taxon>
        <taxon>Metazoa</taxon>
        <taxon>Ecdysozoa</taxon>
        <taxon>Arthropoda</taxon>
        <taxon>Hexapoda</taxon>
        <taxon>Insecta</taxon>
        <taxon>Pterygota</taxon>
        <taxon>Neoptera</taxon>
        <taxon>Endopterygota</taxon>
        <taxon>Lepidoptera</taxon>
        <taxon>Glossata</taxon>
        <taxon>Ditrysia</taxon>
        <taxon>Papilionoidea</taxon>
        <taxon>Pieridae</taxon>
        <taxon>Pierinae</taxon>
        <taxon>Pieris</taxon>
    </lineage>
</organism>